<name>A0A2H3BAR4_9AGAR</name>
<dbReference type="Proteomes" id="UP000218334">
    <property type="component" value="Unassembled WGS sequence"/>
</dbReference>
<keyword evidence="2" id="KW-1185">Reference proteome</keyword>
<evidence type="ECO:0000313" key="1">
    <source>
        <dbReference type="EMBL" id="PBK66770.1"/>
    </source>
</evidence>
<reference evidence="2" key="1">
    <citation type="journal article" date="2017" name="Nat. Ecol. Evol.">
        <title>Genome expansion and lineage-specific genetic innovations in the forest pathogenic fungi Armillaria.</title>
        <authorList>
            <person name="Sipos G."/>
            <person name="Prasanna A.N."/>
            <person name="Walter M.C."/>
            <person name="O'Connor E."/>
            <person name="Balint B."/>
            <person name="Krizsan K."/>
            <person name="Kiss B."/>
            <person name="Hess J."/>
            <person name="Varga T."/>
            <person name="Slot J."/>
            <person name="Riley R."/>
            <person name="Boka B."/>
            <person name="Rigling D."/>
            <person name="Barry K."/>
            <person name="Lee J."/>
            <person name="Mihaltcheva S."/>
            <person name="LaButti K."/>
            <person name="Lipzen A."/>
            <person name="Waldron R."/>
            <person name="Moloney N.M."/>
            <person name="Sperisen C."/>
            <person name="Kredics L."/>
            <person name="Vagvoelgyi C."/>
            <person name="Patrignani A."/>
            <person name="Fitzpatrick D."/>
            <person name="Nagy I."/>
            <person name="Doyle S."/>
            <person name="Anderson J.B."/>
            <person name="Grigoriev I.V."/>
            <person name="Gueldener U."/>
            <person name="Muensterkoetter M."/>
            <person name="Nagy L.G."/>
        </authorList>
    </citation>
    <scope>NUCLEOTIDE SEQUENCE [LARGE SCALE GENOMIC DNA]</scope>
    <source>
        <strain evidence="2">28-4</strain>
    </source>
</reference>
<organism evidence="1 2">
    <name type="scientific">Armillaria solidipes</name>
    <dbReference type="NCBI Taxonomy" id="1076256"/>
    <lineage>
        <taxon>Eukaryota</taxon>
        <taxon>Fungi</taxon>
        <taxon>Dikarya</taxon>
        <taxon>Basidiomycota</taxon>
        <taxon>Agaricomycotina</taxon>
        <taxon>Agaricomycetes</taxon>
        <taxon>Agaricomycetidae</taxon>
        <taxon>Agaricales</taxon>
        <taxon>Marasmiineae</taxon>
        <taxon>Physalacriaceae</taxon>
        <taxon>Armillaria</taxon>
    </lineage>
</organism>
<protein>
    <submittedName>
        <fullName evidence="1">Uncharacterized protein</fullName>
    </submittedName>
</protein>
<proteinExistence type="predicted"/>
<gene>
    <name evidence="1" type="ORF">ARMSODRAFT_343728</name>
</gene>
<dbReference type="EMBL" id="KZ293439">
    <property type="protein sequence ID" value="PBK66770.1"/>
    <property type="molecule type" value="Genomic_DNA"/>
</dbReference>
<accession>A0A2H3BAR4</accession>
<dbReference type="AlphaFoldDB" id="A0A2H3BAR4"/>
<sequence>MLDPLHNQYLPSTSGGRILLTKRTQEFRDQDRLERSYNQNIEIPSLEAVEDDLRESERNFTS</sequence>
<evidence type="ECO:0000313" key="2">
    <source>
        <dbReference type="Proteomes" id="UP000218334"/>
    </source>
</evidence>